<protein>
    <recommendedName>
        <fullName evidence="1">ATPase AAA-type core domain-containing protein</fullName>
    </recommendedName>
</protein>
<dbReference type="PANTHER" id="PTHR43581">
    <property type="entry name" value="ATP/GTP PHOSPHATASE"/>
    <property type="match status" value="1"/>
</dbReference>
<dbReference type="InterPro" id="IPR051396">
    <property type="entry name" value="Bact_Antivir_Def_Nuclease"/>
</dbReference>
<dbReference type="InterPro" id="IPR027417">
    <property type="entry name" value="P-loop_NTPase"/>
</dbReference>
<evidence type="ECO:0000313" key="3">
    <source>
        <dbReference type="Proteomes" id="UP000703038"/>
    </source>
</evidence>
<dbReference type="EMBL" id="JAFBBK010000001">
    <property type="protein sequence ID" value="MBM7416847.1"/>
    <property type="molecule type" value="Genomic_DNA"/>
</dbReference>
<dbReference type="PANTHER" id="PTHR43581:SF4">
    <property type="entry name" value="ATP_GTP PHOSPHATASE"/>
    <property type="match status" value="1"/>
</dbReference>
<dbReference type="Proteomes" id="UP000703038">
    <property type="component" value="Unassembled WGS sequence"/>
</dbReference>
<proteinExistence type="predicted"/>
<evidence type="ECO:0000259" key="1">
    <source>
        <dbReference type="Pfam" id="PF13304"/>
    </source>
</evidence>
<feature type="domain" description="ATPase AAA-type core" evidence="1">
    <location>
        <begin position="28"/>
        <end position="317"/>
    </location>
</feature>
<name>A0ABS2KY39_9NOCA</name>
<dbReference type="SUPFAM" id="SSF52540">
    <property type="entry name" value="P-loop containing nucleoside triphosphate hydrolases"/>
    <property type="match status" value="1"/>
</dbReference>
<reference evidence="2 3" key="1">
    <citation type="submission" date="2021-01" db="EMBL/GenBank/DDBJ databases">
        <title>Genomics of switchgrass bacterial isolates.</title>
        <authorList>
            <person name="Shade A."/>
        </authorList>
    </citation>
    <scope>NUCLEOTIDE SEQUENCE [LARGE SCALE GENOMIC DNA]</scope>
    <source>
        <strain evidence="2 3">PvP111</strain>
    </source>
</reference>
<gene>
    <name evidence="2" type="ORF">JOE42_003580</name>
</gene>
<dbReference type="Gene3D" id="3.40.50.300">
    <property type="entry name" value="P-loop containing nucleotide triphosphate hydrolases"/>
    <property type="match status" value="2"/>
</dbReference>
<dbReference type="InterPro" id="IPR003959">
    <property type="entry name" value="ATPase_AAA_core"/>
</dbReference>
<dbReference type="RefSeq" id="WP_204869566.1">
    <property type="nucleotide sequence ID" value="NZ_JAFBBK010000001.1"/>
</dbReference>
<evidence type="ECO:0000313" key="2">
    <source>
        <dbReference type="EMBL" id="MBM7416847.1"/>
    </source>
</evidence>
<organism evidence="2 3">
    <name type="scientific">Rhodococcoides corynebacterioides</name>
    <dbReference type="NCBI Taxonomy" id="53972"/>
    <lineage>
        <taxon>Bacteria</taxon>
        <taxon>Bacillati</taxon>
        <taxon>Actinomycetota</taxon>
        <taxon>Actinomycetes</taxon>
        <taxon>Mycobacteriales</taxon>
        <taxon>Nocardiaceae</taxon>
        <taxon>Rhodococcoides</taxon>
    </lineage>
</organism>
<keyword evidence="3" id="KW-1185">Reference proteome</keyword>
<comment type="caution">
    <text evidence="2">The sequence shown here is derived from an EMBL/GenBank/DDBJ whole genome shotgun (WGS) entry which is preliminary data.</text>
</comment>
<sequence>MKIRRLDIKNYRGIRDLSWIVPEDHQLLMLVGPGDSTKSTIIDALYLALSERYSLSLSDTDFYLGNVDEPITIRVTLIELSAEVMKHNVLGMEMGGIKEDGTLTHDPGDGDKTCLTIQLSIDADLEPIWSVYREGGTEPFTQIGVGARKKLSVFKVDERIDGHLRWSRTSALGKLTESEHDTSGTLAAATRASRAAVTKAISAELQTLTGEVQTRMNQLGSGNFKALRPGLDTSVPSSSGLLALYEDQVPLMNYGLGTRRLAGLATQQLAHSGKSILMIDEVEYGLEPHRLVFLLSKLKGSGDIAQAFITTHSPVAIEQMKATDVFVVRSDGAGGVQVHSFSGSPNSAQAVLRSNPSALLARRVFFGEGRTEYGLLLGLMEAWDRERVVLGDTPAVGLGTALADGGGGSTAPVRARMLQGVGYETYVLMDNDDRGVDKAVRQAGRAGVTVIRWSLEKATEAELVESLSSDLLTDLLDIAVQNRVDERTVLHDLNNKLTSGAVLIDLDVDTWVADHEMTIEECRALIASAASEYSWFKNPDQGRNLAAWVLDHELDLDGSEFWAKIMEVKAAMYPQEPAEGDAEPESDVDG</sequence>
<accession>A0ABS2KY39</accession>
<dbReference type="Pfam" id="PF13304">
    <property type="entry name" value="AAA_21"/>
    <property type="match status" value="1"/>
</dbReference>